<evidence type="ECO:0000313" key="2">
    <source>
        <dbReference type="Proteomes" id="UP000249518"/>
    </source>
</evidence>
<protein>
    <recommendedName>
        <fullName evidence="3">Na(+)-translocating NADH-quinone reductase subunit F</fullName>
    </recommendedName>
</protein>
<dbReference type="RefSeq" id="WP_112086074.1">
    <property type="nucleotide sequence ID" value="NZ_QLSV01000007.1"/>
</dbReference>
<organism evidence="1 2">
    <name type="scientific">Flavobacterium lacus</name>
    <dbReference type="NCBI Taxonomy" id="1353778"/>
    <lineage>
        <taxon>Bacteria</taxon>
        <taxon>Pseudomonadati</taxon>
        <taxon>Bacteroidota</taxon>
        <taxon>Flavobacteriia</taxon>
        <taxon>Flavobacteriales</taxon>
        <taxon>Flavobacteriaceae</taxon>
        <taxon>Flavobacterium</taxon>
    </lineage>
</organism>
<dbReference type="EMBL" id="QLSV01000007">
    <property type="protein sequence ID" value="RAR47791.1"/>
    <property type="molecule type" value="Genomic_DNA"/>
</dbReference>
<evidence type="ECO:0008006" key="3">
    <source>
        <dbReference type="Google" id="ProtNLM"/>
    </source>
</evidence>
<sequence>MEILSQQELHNLAMNHVGKELELQGFEFIAVNSQLKRHPQFVCVDKPTNTLHFVLVTVYKYPDNPEEYDEIWMETFKVHAIKLKAKVLYAGVGIANAADYEKPVTKNEDYIVNYNGIKEIS</sequence>
<dbReference type="OrthoDB" id="1119552at2"/>
<accession>A0A328WNE9</accession>
<evidence type="ECO:0000313" key="1">
    <source>
        <dbReference type="EMBL" id="RAR47791.1"/>
    </source>
</evidence>
<dbReference type="Proteomes" id="UP000249518">
    <property type="component" value="Unassembled WGS sequence"/>
</dbReference>
<name>A0A328WNE9_9FLAO</name>
<gene>
    <name evidence="1" type="ORF">B0I10_10764</name>
</gene>
<proteinExistence type="predicted"/>
<dbReference type="AlphaFoldDB" id="A0A328WNE9"/>
<reference evidence="1 2" key="1">
    <citation type="submission" date="2018-06" db="EMBL/GenBank/DDBJ databases">
        <title>Genomic Encyclopedia of Type Strains, Phase III (KMG-III): the genomes of soil and plant-associated and newly described type strains.</title>
        <authorList>
            <person name="Whitman W."/>
        </authorList>
    </citation>
    <scope>NUCLEOTIDE SEQUENCE [LARGE SCALE GENOMIC DNA]</scope>
    <source>
        <strain evidence="1 2">CGMCC 1.12504</strain>
    </source>
</reference>
<keyword evidence="2" id="KW-1185">Reference proteome</keyword>
<comment type="caution">
    <text evidence="1">The sequence shown here is derived from an EMBL/GenBank/DDBJ whole genome shotgun (WGS) entry which is preliminary data.</text>
</comment>